<evidence type="ECO:0000313" key="1">
    <source>
        <dbReference type="EMBL" id="PSL41846.1"/>
    </source>
</evidence>
<accession>A0A2P8H6J9</accession>
<gene>
    <name evidence="1" type="ORF">B0H99_10190</name>
</gene>
<organism evidence="1 2">
    <name type="scientific">Planomicrobium soli</name>
    <dbReference type="NCBI Taxonomy" id="1176648"/>
    <lineage>
        <taxon>Bacteria</taxon>
        <taxon>Bacillati</taxon>
        <taxon>Bacillota</taxon>
        <taxon>Bacilli</taxon>
        <taxon>Bacillales</taxon>
        <taxon>Caryophanaceae</taxon>
        <taxon>Planomicrobium</taxon>
    </lineage>
</organism>
<dbReference type="OrthoDB" id="4828421at2"/>
<sequence length="93" mass="10579">MNGIFKSLDDYQKPGLYEIRLKGHLDDKWTDWFDGLTFTREINGTTILTGPVADQAALHGHLRKVRDLGLPLISVFQVEPKQENLPHGNQHQS</sequence>
<comment type="caution">
    <text evidence="1">The sequence shown here is derived from an EMBL/GenBank/DDBJ whole genome shotgun (WGS) entry which is preliminary data.</text>
</comment>
<dbReference type="EMBL" id="PYAT01000001">
    <property type="protein sequence ID" value="PSL41846.1"/>
    <property type="molecule type" value="Genomic_DNA"/>
</dbReference>
<proteinExistence type="predicted"/>
<dbReference type="AlphaFoldDB" id="A0A2P8H6J9"/>
<name>A0A2P8H6J9_9BACL</name>
<dbReference type="Proteomes" id="UP000242682">
    <property type="component" value="Unassembled WGS sequence"/>
</dbReference>
<keyword evidence="2" id="KW-1185">Reference proteome</keyword>
<evidence type="ECO:0000313" key="2">
    <source>
        <dbReference type="Proteomes" id="UP000242682"/>
    </source>
</evidence>
<reference evidence="1 2" key="1">
    <citation type="submission" date="2018-03" db="EMBL/GenBank/DDBJ databases">
        <title>Genomic Encyclopedia of Type Strains, Phase III (KMG-III): the genomes of soil and plant-associated and newly described type strains.</title>
        <authorList>
            <person name="Whitman W."/>
        </authorList>
    </citation>
    <scope>NUCLEOTIDE SEQUENCE [LARGE SCALE GENOMIC DNA]</scope>
    <source>
        <strain evidence="1 2">CGMCC 1.12259</strain>
    </source>
</reference>
<dbReference type="RefSeq" id="WP_106531652.1">
    <property type="nucleotide sequence ID" value="NZ_PYAT01000001.1"/>
</dbReference>
<protein>
    <submittedName>
        <fullName evidence="1">Uncharacterized protein</fullName>
    </submittedName>
</protein>